<accession>A0A5C3LYA8</accession>
<evidence type="ECO:0000256" key="5">
    <source>
        <dbReference type="ARBA" id="ARBA00023065"/>
    </source>
</evidence>
<dbReference type="InterPro" id="IPR003445">
    <property type="entry name" value="Cat_transpt"/>
</dbReference>
<feature type="transmembrane region" description="Helical" evidence="8">
    <location>
        <begin position="95"/>
        <end position="116"/>
    </location>
</feature>
<feature type="transmembrane region" description="Helical" evidence="8">
    <location>
        <begin position="440"/>
        <end position="466"/>
    </location>
</feature>
<dbReference type="GO" id="GO:0140107">
    <property type="term" value="F:high-affinity potassium ion transmembrane transporter activity"/>
    <property type="evidence" value="ECO:0007669"/>
    <property type="project" value="TreeGrafter"/>
</dbReference>
<evidence type="ECO:0000256" key="4">
    <source>
        <dbReference type="ARBA" id="ARBA00022989"/>
    </source>
</evidence>
<keyword evidence="10" id="KW-1185">Reference proteome</keyword>
<evidence type="ECO:0000256" key="3">
    <source>
        <dbReference type="ARBA" id="ARBA00022692"/>
    </source>
</evidence>
<dbReference type="GO" id="GO:0005886">
    <property type="term" value="C:plasma membrane"/>
    <property type="evidence" value="ECO:0007669"/>
    <property type="project" value="TreeGrafter"/>
</dbReference>
<feature type="transmembrane region" description="Helical" evidence="8">
    <location>
        <begin position="566"/>
        <end position="584"/>
    </location>
</feature>
<evidence type="ECO:0000313" key="9">
    <source>
        <dbReference type="EMBL" id="TFK37547.1"/>
    </source>
</evidence>
<feature type="transmembrane region" description="Helical" evidence="8">
    <location>
        <begin position="35"/>
        <end position="57"/>
    </location>
</feature>
<dbReference type="InterPro" id="IPR051143">
    <property type="entry name" value="TrkH_K-transport"/>
</dbReference>
<keyword evidence="2" id="KW-0813">Transport</keyword>
<dbReference type="GO" id="GO:0030007">
    <property type="term" value="P:intracellular potassium ion homeostasis"/>
    <property type="evidence" value="ECO:0007669"/>
    <property type="project" value="TreeGrafter"/>
</dbReference>
<feature type="compositionally biased region" description="Polar residues" evidence="7">
    <location>
        <begin position="736"/>
        <end position="745"/>
    </location>
</feature>
<evidence type="ECO:0000256" key="6">
    <source>
        <dbReference type="ARBA" id="ARBA00023136"/>
    </source>
</evidence>
<feature type="transmembrane region" description="Helical" evidence="8">
    <location>
        <begin position="365"/>
        <end position="389"/>
    </location>
</feature>
<proteinExistence type="predicted"/>
<dbReference type="STRING" id="68775.A0A5C3LYA8"/>
<feature type="region of interest" description="Disordered" evidence="7">
    <location>
        <begin position="736"/>
        <end position="758"/>
    </location>
</feature>
<keyword evidence="6 8" id="KW-0472">Membrane</keyword>
<feature type="transmembrane region" description="Helical" evidence="8">
    <location>
        <begin position="666"/>
        <end position="686"/>
    </location>
</feature>
<dbReference type="OrthoDB" id="9999863at2759"/>
<keyword evidence="3 8" id="KW-0812">Transmembrane</keyword>
<evidence type="ECO:0000256" key="2">
    <source>
        <dbReference type="ARBA" id="ARBA00022448"/>
    </source>
</evidence>
<sequence length="758" mass="85860">MDSSSDTTVANKGGTKPDPVQGGGLLNFILEECTFFRIHLTAFTFIPLICSGIFFACNGRFHISYVDSLFLCYSAMTVTGLSTINLSTITVWQQVMLYILMMLGDITTVSWLMVLVRKRFFRNHCEYVVAHRPAGLHRTRSAFVAAISSPRDPVNVMQRDKVPDREKKHYDTNVNIVGPTPGITMISSPVEDYSEETNGNAMLPELRTFSSSPRAASMMLSPTESQRPRAIDFAFGTSHREAEYYRVTGIRDGVPYPRRATSIMSSRKSTCSIPGSRASRKYRGLGGFPGPFQIFHRLFKRTAPDAYRRLERKLTIPVSITQREISTLWLDFDLFVGRNSDFHTETLSDEQVERIGGTEYRALRFLSYLIPMYFVGTQLLSFILFAPWLSSITHYDNVFQAQPRLVEKPWFSLFQVMGAYTGGGLSLVDLGMIPFQGAYLMIFALMFVILAGNHALPIFLRLIIWITSKVSRRNTQRQKTMSFLLQHPRRCFFYLFPSHQTWFLVICLVGFSIVEWIAFGVLNHGLEAFNSISIGPRIVAGLFQGLAARASGFSIVPIAALAPALQFLYVVMMYIAVYPVAMSIRATNVYEERSLGVFDVPPEDEDEEPDDLNNLKTRRERIGRYLSWHVRRQMSIDLWWLVWGVFLVAIIERNNLLDEEKKWFDLFRVLFELVSAFGGIGLSLGFPSDNFSFVGAMRPLSKLVVIVIMVRGRHRGLPVAVDRAVTLPNELVVNQDKNTATSPRSEPNIPRPFSQNGV</sequence>
<comment type="subcellular location">
    <subcellularLocation>
        <location evidence="1">Membrane</location>
        <topology evidence="1">Multi-pass membrane protein</topology>
    </subcellularLocation>
</comment>
<name>A0A5C3LYA8_9AGAR</name>
<evidence type="ECO:0000313" key="10">
    <source>
        <dbReference type="Proteomes" id="UP000308652"/>
    </source>
</evidence>
<feature type="transmembrane region" description="Helical" evidence="8">
    <location>
        <begin position="69"/>
        <end position="89"/>
    </location>
</feature>
<dbReference type="Pfam" id="PF02386">
    <property type="entry name" value="TrkH"/>
    <property type="match status" value="1"/>
</dbReference>
<dbReference type="Proteomes" id="UP000308652">
    <property type="component" value="Unassembled WGS sequence"/>
</dbReference>
<evidence type="ECO:0000256" key="7">
    <source>
        <dbReference type="SAM" id="MobiDB-lite"/>
    </source>
</evidence>
<dbReference type="PANTHER" id="PTHR31064:SF30">
    <property type="entry name" value="HIGH-AFFINITY POTASSIUM TRANSPORT PROTEIN-RELATED"/>
    <property type="match status" value="1"/>
</dbReference>
<dbReference type="PANTHER" id="PTHR31064">
    <property type="entry name" value="POTASSIUM TRANSPORT PROTEIN DDB_G0292412-RELATED"/>
    <property type="match status" value="1"/>
</dbReference>
<feature type="transmembrane region" description="Helical" evidence="8">
    <location>
        <begin position="634"/>
        <end position="651"/>
    </location>
</feature>
<keyword evidence="5" id="KW-0406">Ion transport</keyword>
<reference evidence="9 10" key="1">
    <citation type="journal article" date="2019" name="Nat. Ecol. Evol.">
        <title>Megaphylogeny resolves global patterns of mushroom evolution.</title>
        <authorList>
            <person name="Varga T."/>
            <person name="Krizsan K."/>
            <person name="Foldi C."/>
            <person name="Dima B."/>
            <person name="Sanchez-Garcia M."/>
            <person name="Sanchez-Ramirez S."/>
            <person name="Szollosi G.J."/>
            <person name="Szarkandi J.G."/>
            <person name="Papp V."/>
            <person name="Albert L."/>
            <person name="Andreopoulos W."/>
            <person name="Angelini C."/>
            <person name="Antonin V."/>
            <person name="Barry K.W."/>
            <person name="Bougher N.L."/>
            <person name="Buchanan P."/>
            <person name="Buyck B."/>
            <person name="Bense V."/>
            <person name="Catcheside P."/>
            <person name="Chovatia M."/>
            <person name="Cooper J."/>
            <person name="Damon W."/>
            <person name="Desjardin D."/>
            <person name="Finy P."/>
            <person name="Geml J."/>
            <person name="Haridas S."/>
            <person name="Hughes K."/>
            <person name="Justo A."/>
            <person name="Karasinski D."/>
            <person name="Kautmanova I."/>
            <person name="Kiss B."/>
            <person name="Kocsube S."/>
            <person name="Kotiranta H."/>
            <person name="LaButti K.M."/>
            <person name="Lechner B.E."/>
            <person name="Liimatainen K."/>
            <person name="Lipzen A."/>
            <person name="Lukacs Z."/>
            <person name="Mihaltcheva S."/>
            <person name="Morgado L.N."/>
            <person name="Niskanen T."/>
            <person name="Noordeloos M.E."/>
            <person name="Ohm R.A."/>
            <person name="Ortiz-Santana B."/>
            <person name="Ovrebo C."/>
            <person name="Racz N."/>
            <person name="Riley R."/>
            <person name="Savchenko A."/>
            <person name="Shiryaev A."/>
            <person name="Soop K."/>
            <person name="Spirin V."/>
            <person name="Szebenyi C."/>
            <person name="Tomsovsky M."/>
            <person name="Tulloss R.E."/>
            <person name="Uehling J."/>
            <person name="Grigoriev I.V."/>
            <person name="Vagvolgyi C."/>
            <person name="Papp T."/>
            <person name="Martin F.M."/>
            <person name="Miettinen O."/>
            <person name="Hibbett D.S."/>
            <person name="Nagy L.G."/>
        </authorList>
    </citation>
    <scope>NUCLEOTIDE SEQUENCE [LARGE SCALE GENOMIC DNA]</scope>
    <source>
        <strain evidence="9 10">CBS 166.37</strain>
    </source>
</reference>
<feature type="transmembrane region" description="Helical" evidence="8">
    <location>
        <begin position="409"/>
        <end position="428"/>
    </location>
</feature>
<feature type="transmembrane region" description="Helical" evidence="8">
    <location>
        <begin position="502"/>
        <end position="526"/>
    </location>
</feature>
<dbReference type="GO" id="GO:1990573">
    <property type="term" value="P:potassium ion import across plasma membrane"/>
    <property type="evidence" value="ECO:0007669"/>
    <property type="project" value="TreeGrafter"/>
</dbReference>
<keyword evidence="4 8" id="KW-1133">Transmembrane helix</keyword>
<dbReference type="EMBL" id="ML213607">
    <property type="protein sequence ID" value="TFK37547.1"/>
    <property type="molecule type" value="Genomic_DNA"/>
</dbReference>
<evidence type="ECO:0000256" key="1">
    <source>
        <dbReference type="ARBA" id="ARBA00004141"/>
    </source>
</evidence>
<dbReference type="AlphaFoldDB" id="A0A5C3LYA8"/>
<protein>
    <submittedName>
        <fullName evidence="9">Potassium transporter</fullName>
    </submittedName>
</protein>
<organism evidence="9 10">
    <name type="scientific">Crucibulum laeve</name>
    <dbReference type="NCBI Taxonomy" id="68775"/>
    <lineage>
        <taxon>Eukaryota</taxon>
        <taxon>Fungi</taxon>
        <taxon>Dikarya</taxon>
        <taxon>Basidiomycota</taxon>
        <taxon>Agaricomycotina</taxon>
        <taxon>Agaricomycetes</taxon>
        <taxon>Agaricomycetidae</taxon>
        <taxon>Agaricales</taxon>
        <taxon>Agaricineae</taxon>
        <taxon>Nidulariaceae</taxon>
        <taxon>Crucibulum</taxon>
    </lineage>
</organism>
<gene>
    <name evidence="9" type="ORF">BDQ12DRAFT_684846</name>
</gene>
<evidence type="ECO:0000256" key="8">
    <source>
        <dbReference type="SAM" id="Phobius"/>
    </source>
</evidence>